<dbReference type="OrthoDB" id="5770817at2"/>
<accession>A0A1G8KXW1</accession>
<sequence>MKWQKVRDLFPDQFVLVSILDYTEEYDKKIVHEVSPIRSIPDNEANKELFRAEPGTIVYHTSNEECIIHIRRDPFRKVERVQ</sequence>
<name>A0A1G8KXW1_9BACI</name>
<reference evidence="1 2" key="1">
    <citation type="submission" date="2016-10" db="EMBL/GenBank/DDBJ databases">
        <authorList>
            <person name="de Groot N.N."/>
        </authorList>
    </citation>
    <scope>NUCLEOTIDE SEQUENCE [LARGE SCALE GENOMIC DNA]</scope>
    <source>
        <strain evidence="2">P4B,CCM 7963,CECT 7998,DSM 25260,IBRC-M 10614,KCTC 13821</strain>
    </source>
</reference>
<protein>
    <submittedName>
        <fullName evidence="1">Uncharacterized protein</fullName>
    </submittedName>
</protein>
<keyword evidence="2" id="KW-1185">Reference proteome</keyword>
<dbReference type="STRING" id="930129.SAMN05216352_10862"/>
<dbReference type="AlphaFoldDB" id="A0A1G8KXW1"/>
<organism evidence="1 2">
    <name type="scientific">Alteribacillus bidgolensis</name>
    <dbReference type="NCBI Taxonomy" id="930129"/>
    <lineage>
        <taxon>Bacteria</taxon>
        <taxon>Bacillati</taxon>
        <taxon>Bacillota</taxon>
        <taxon>Bacilli</taxon>
        <taxon>Bacillales</taxon>
        <taxon>Bacillaceae</taxon>
        <taxon>Alteribacillus</taxon>
    </lineage>
</organism>
<dbReference type="RefSeq" id="WP_091585906.1">
    <property type="nucleotide sequence ID" value="NZ_FNDU01000008.1"/>
</dbReference>
<gene>
    <name evidence="1" type="ORF">SAMN05216352_10862</name>
</gene>
<dbReference type="Proteomes" id="UP000199017">
    <property type="component" value="Unassembled WGS sequence"/>
</dbReference>
<proteinExistence type="predicted"/>
<evidence type="ECO:0000313" key="2">
    <source>
        <dbReference type="Proteomes" id="UP000199017"/>
    </source>
</evidence>
<dbReference type="EMBL" id="FNDU01000008">
    <property type="protein sequence ID" value="SDI48246.1"/>
    <property type="molecule type" value="Genomic_DNA"/>
</dbReference>
<evidence type="ECO:0000313" key="1">
    <source>
        <dbReference type="EMBL" id="SDI48246.1"/>
    </source>
</evidence>